<evidence type="ECO:0000256" key="8">
    <source>
        <dbReference type="RuleBase" id="RU003953"/>
    </source>
</evidence>
<evidence type="ECO:0000313" key="11">
    <source>
        <dbReference type="EMBL" id="GGE40009.1"/>
    </source>
</evidence>
<evidence type="ECO:0000256" key="3">
    <source>
        <dbReference type="ARBA" id="ARBA00022694"/>
    </source>
</evidence>
<evidence type="ECO:0000256" key="7">
    <source>
        <dbReference type="ARBA" id="ARBA00022842"/>
    </source>
</evidence>
<dbReference type="PANTHER" id="PTHR46173">
    <property type="entry name" value="CCA TRNA NUCLEOTIDYLTRANSFERASE 1, MITOCHONDRIAL"/>
    <property type="match status" value="1"/>
</dbReference>
<dbReference type="Gene3D" id="1.10.3090.10">
    <property type="entry name" value="cca-adding enzyme, domain 2"/>
    <property type="match status" value="1"/>
</dbReference>
<dbReference type="SUPFAM" id="SSF81301">
    <property type="entry name" value="Nucleotidyltransferase"/>
    <property type="match status" value="1"/>
</dbReference>
<comment type="caution">
    <text evidence="11">The sequence shown here is derived from an EMBL/GenBank/DDBJ whole genome shotgun (WGS) entry which is preliminary data.</text>
</comment>
<dbReference type="InterPro" id="IPR043519">
    <property type="entry name" value="NT_sf"/>
</dbReference>
<dbReference type="Pfam" id="PF01743">
    <property type="entry name" value="PolyA_pol"/>
    <property type="match status" value="1"/>
</dbReference>
<feature type="domain" description="Poly A polymerase head" evidence="9">
    <location>
        <begin position="27"/>
        <end position="149"/>
    </location>
</feature>
<name>A0A8J2VU97_9RHOB</name>
<dbReference type="AlphaFoldDB" id="A0A8J2VU97"/>
<dbReference type="GO" id="GO:0000166">
    <property type="term" value="F:nucleotide binding"/>
    <property type="evidence" value="ECO:0007669"/>
    <property type="project" value="UniProtKB-KW"/>
</dbReference>
<dbReference type="GO" id="GO:0046872">
    <property type="term" value="F:metal ion binding"/>
    <property type="evidence" value="ECO:0007669"/>
    <property type="project" value="UniProtKB-KW"/>
</dbReference>
<dbReference type="Pfam" id="PF12627">
    <property type="entry name" value="PolyA_pol_RNAbd"/>
    <property type="match status" value="1"/>
</dbReference>
<keyword evidence="2 8" id="KW-0808">Transferase</keyword>
<evidence type="ECO:0000256" key="6">
    <source>
        <dbReference type="ARBA" id="ARBA00022741"/>
    </source>
</evidence>
<keyword evidence="5" id="KW-0479">Metal-binding</keyword>
<evidence type="ECO:0000256" key="5">
    <source>
        <dbReference type="ARBA" id="ARBA00022723"/>
    </source>
</evidence>
<keyword evidence="7" id="KW-0460">Magnesium</keyword>
<keyword evidence="4" id="KW-0548">Nucleotidyltransferase</keyword>
<keyword evidence="6" id="KW-0547">Nucleotide-binding</keyword>
<organism evidence="11 12">
    <name type="scientific">Agaricicola taiwanensis</name>
    <dbReference type="NCBI Taxonomy" id="591372"/>
    <lineage>
        <taxon>Bacteria</taxon>
        <taxon>Pseudomonadati</taxon>
        <taxon>Pseudomonadota</taxon>
        <taxon>Alphaproteobacteria</taxon>
        <taxon>Rhodobacterales</taxon>
        <taxon>Paracoccaceae</taxon>
        <taxon>Agaricicola</taxon>
    </lineage>
</organism>
<keyword evidence="12" id="KW-1185">Reference proteome</keyword>
<dbReference type="InterPro" id="IPR002646">
    <property type="entry name" value="PolA_pol_head_dom"/>
</dbReference>
<keyword evidence="8" id="KW-0694">RNA-binding</keyword>
<dbReference type="Proteomes" id="UP000602745">
    <property type="component" value="Unassembled WGS sequence"/>
</dbReference>
<dbReference type="GO" id="GO:0008033">
    <property type="term" value="P:tRNA processing"/>
    <property type="evidence" value="ECO:0007669"/>
    <property type="project" value="UniProtKB-KW"/>
</dbReference>
<dbReference type="PANTHER" id="PTHR46173:SF1">
    <property type="entry name" value="CCA TRNA NUCLEOTIDYLTRANSFERASE 1, MITOCHONDRIAL"/>
    <property type="match status" value="1"/>
</dbReference>
<evidence type="ECO:0000259" key="9">
    <source>
        <dbReference type="Pfam" id="PF01743"/>
    </source>
</evidence>
<dbReference type="InterPro" id="IPR032828">
    <property type="entry name" value="PolyA_RNA-bd"/>
</dbReference>
<evidence type="ECO:0000313" key="12">
    <source>
        <dbReference type="Proteomes" id="UP000602745"/>
    </source>
</evidence>
<feature type="domain" description="tRNA nucleotidyltransferase/poly(A) polymerase RNA and SrmB- binding" evidence="10">
    <location>
        <begin position="185"/>
        <end position="233"/>
    </location>
</feature>
<dbReference type="GO" id="GO:0000049">
    <property type="term" value="F:tRNA binding"/>
    <property type="evidence" value="ECO:0007669"/>
    <property type="project" value="TreeGrafter"/>
</dbReference>
<keyword evidence="3" id="KW-0819">tRNA processing</keyword>
<dbReference type="Gene3D" id="3.30.460.10">
    <property type="entry name" value="Beta Polymerase, domain 2"/>
    <property type="match status" value="1"/>
</dbReference>
<dbReference type="EMBL" id="BMCP01000002">
    <property type="protein sequence ID" value="GGE40009.1"/>
    <property type="molecule type" value="Genomic_DNA"/>
</dbReference>
<dbReference type="RefSeq" id="WP_188409296.1">
    <property type="nucleotide sequence ID" value="NZ_BMCP01000002.1"/>
</dbReference>
<comment type="cofactor">
    <cofactor evidence="1">
        <name>Mg(2+)</name>
        <dbReference type="ChEBI" id="CHEBI:18420"/>
    </cofactor>
</comment>
<comment type="similarity">
    <text evidence="8">Belongs to the tRNA nucleotidyltransferase/poly(A) polymerase family.</text>
</comment>
<protein>
    <submittedName>
        <fullName evidence="11">Poly(A) polymerase</fullName>
    </submittedName>
</protein>
<dbReference type="InterPro" id="IPR050264">
    <property type="entry name" value="Bact_CCA-adding_enz_type3_sf"/>
</dbReference>
<sequence length="408" mass="44578">MNDPRSALDDPAVSCVLAVLDGDGEEARIVGGAVRNLLRGQPVEDFDIATSAVPQDVMRRAEAAGIKAIPTGIDHGTVTLVVKGRPFEVTTLRRDTETDGRHATVVFGRDWAEDAQRRDFTFNALSMDRHGVVHDTTGGQADLEAGKVRFIGDARQRIREDYLRSLRFFRFHASYGRGALDEAGLSAVIAEREGLTRLSRERIRSELMKLLIAPGAVDTIAVMAGTGILGRLLGGVPRVSRLGAMTRVETHAGLKPDALRRLGALFVGVTEDADRLRERLRLSNRDHAALLALGDGVPPVRRVGQSSVEWRRLAYGFGAEAFQARVLAAWAAEGGADDRAWRDVWDFASRYQPPLLPWTGGDLIARGLAGAEVGQGLRRLEEAWIEADFSSEPRILGQLLEKAIPTRR</sequence>
<gene>
    <name evidence="11" type="primary">papS</name>
    <name evidence="11" type="ORF">GCM10007276_16660</name>
</gene>
<evidence type="ECO:0000259" key="10">
    <source>
        <dbReference type="Pfam" id="PF12627"/>
    </source>
</evidence>
<evidence type="ECO:0000256" key="4">
    <source>
        <dbReference type="ARBA" id="ARBA00022695"/>
    </source>
</evidence>
<accession>A0A8J2VU97</accession>
<reference evidence="11" key="1">
    <citation type="journal article" date="2014" name="Int. J. Syst. Evol. Microbiol.">
        <title>Complete genome sequence of Corynebacterium casei LMG S-19264T (=DSM 44701T), isolated from a smear-ripened cheese.</title>
        <authorList>
            <consortium name="US DOE Joint Genome Institute (JGI-PGF)"/>
            <person name="Walter F."/>
            <person name="Albersmeier A."/>
            <person name="Kalinowski J."/>
            <person name="Ruckert C."/>
        </authorList>
    </citation>
    <scope>NUCLEOTIDE SEQUENCE</scope>
    <source>
        <strain evidence="11">CCM 7684</strain>
    </source>
</reference>
<dbReference type="SUPFAM" id="SSF81891">
    <property type="entry name" value="Poly A polymerase C-terminal region-like"/>
    <property type="match status" value="1"/>
</dbReference>
<evidence type="ECO:0000256" key="2">
    <source>
        <dbReference type="ARBA" id="ARBA00022679"/>
    </source>
</evidence>
<proteinExistence type="inferred from homology"/>
<reference evidence="11" key="2">
    <citation type="submission" date="2020-09" db="EMBL/GenBank/DDBJ databases">
        <authorList>
            <person name="Sun Q."/>
            <person name="Sedlacek I."/>
        </authorList>
    </citation>
    <scope>NUCLEOTIDE SEQUENCE</scope>
    <source>
        <strain evidence="11">CCM 7684</strain>
    </source>
</reference>
<evidence type="ECO:0000256" key="1">
    <source>
        <dbReference type="ARBA" id="ARBA00001946"/>
    </source>
</evidence>
<dbReference type="GO" id="GO:0016779">
    <property type="term" value="F:nucleotidyltransferase activity"/>
    <property type="evidence" value="ECO:0007669"/>
    <property type="project" value="UniProtKB-KW"/>
</dbReference>
<dbReference type="CDD" id="cd05398">
    <property type="entry name" value="NT_ClassII-CCAase"/>
    <property type="match status" value="1"/>
</dbReference>